<dbReference type="InterPro" id="IPR013149">
    <property type="entry name" value="ADH-like_C"/>
</dbReference>
<accession>A0A245ZMR9</accession>
<protein>
    <submittedName>
        <fullName evidence="7">Aryl-alcohol dehydrogenase</fullName>
        <ecNumber evidence="7">1.1.1.90</ecNumber>
    </submittedName>
</protein>
<organism evidence="7 8">
    <name type="scientific">Sphingomonas dokdonensis</name>
    <dbReference type="NCBI Taxonomy" id="344880"/>
    <lineage>
        <taxon>Bacteria</taxon>
        <taxon>Pseudomonadati</taxon>
        <taxon>Pseudomonadota</taxon>
        <taxon>Alphaproteobacteria</taxon>
        <taxon>Sphingomonadales</taxon>
        <taxon>Sphingomonadaceae</taxon>
        <taxon>Sphingomonas</taxon>
    </lineage>
</organism>
<comment type="cofactor">
    <cofactor evidence="5">
        <name>Zn(2+)</name>
        <dbReference type="ChEBI" id="CHEBI:29105"/>
    </cofactor>
</comment>
<dbReference type="Pfam" id="PF00107">
    <property type="entry name" value="ADH_zinc_N"/>
    <property type="match status" value="1"/>
</dbReference>
<evidence type="ECO:0000256" key="3">
    <source>
        <dbReference type="ARBA" id="ARBA00023002"/>
    </source>
</evidence>
<gene>
    <name evidence="7" type="primary">xylB_2</name>
    <name evidence="7" type="ORF">SPDO_10380</name>
</gene>
<name>A0A245ZMR9_9SPHN</name>
<dbReference type="PROSITE" id="PS00059">
    <property type="entry name" value="ADH_ZINC"/>
    <property type="match status" value="1"/>
</dbReference>
<dbReference type="PANTHER" id="PTHR43880">
    <property type="entry name" value="ALCOHOL DEHYDROGENASE"/>
    <property type="match status" value="1"/>
</dbReference>
<keyword evidence="3 7" id="KW-0560">Oxidoreductase</keyword>
<dbReference type="SUPFAM" id="SSF51735">
    <property type="entry name" value="NAD(P)-binding Rossmann-fold domains"/>
    <property type="match status" value="1"/>
</dbReference>
<dbReference type="PANTHER" id="PTHR43880:SF12">
    <property type="entry name" value="ALCOHOL DEHYDROGENASE CLASS-3"/>
    <property type="match status" value="1"/>
</dbReference>
<evidence type="ECO:0000256" key="2">
    <source>
        <dbReference type="ARBA" id="ARBA00022833"/>
    </source>
</evidence>
<dbReference type="EMBL" id="NBBI01000002">
    <property type="protein sequence ID" value="OWK31033.1"/>
    <property type="molecule type" value="Genomic_DNA"/>
</dbReference>
<evidence type="ECO:0000313" key="7">
    <source>
        <dbReference type="EMBL" id="OWK31033.1"/>
    </source>
</evidence>
<comment type="similarity">
    <text evidence="5">Belongs to the zinc-containing alcohol dehydrogenase family.</text>
</comment>
<dbReference type="GO" id="GO:0005829">
    <property type="term" value="C:cytosol"/>
    <property type="evidence" value="ECO:0007669"/>
    <property type="project" value="TreeGrafter"/>
</dbReference>
<dbReference type="Proteomes" id="UP000197290">
    <property type="component" value="Unassembled WGS sequence"/>
</dbReference>
<dbReference type="GO" id="GO:0046294">
    <property type="term" value="P:formaldehyde catabolic process"/>
    <property type="evidence" value="ECO:0007669"/>
    <property type="project" value="TreeGrafter"/>
</dbReference>
<keyword evidence="2 5" id="KW-0862">Zinc</keyword>
<proteinExistence type="inferred from homology"/>
<dbReference type="Gene3D" id="3.90.180.10">
    <property type="entry name" value="Medium-chain alcohol dehydrogenases, catalytic domain"/>
    <property type="match status" value="1"/>
</dbReference>
<dbReference type="InterPro" id="IPR013154">
    <property type="entry name" value="ADH-like_N"/>
</dbReference>
<keyword evidence="1 5" id="KW-0479">Metal-binding</keyword>
<keyword evidence="4" id="KW-0520">NAD</keyword>
<dbReference type="GO" id="GO:0018456">
    <property type="term" value="F:aryl-alcohol dehydrogenase (NAD+) activity"/>
    <property type="evidence" value="ECO:0007669"/>
    <property type="project" value="UniProtKB-EC"/>
</dbReference>
<dbReference type="InterPro" id="IPR036291">
    <property type="entry name" value="NAD(P)-bd_dom_sf"/>
</dbReference>
<evidence type="ECO:0000256" key="5">
    <source>
        <dbReference type="RuleBase" id="RU361277"/>
    </source>
</evidence>
<dbReference type="InterPro" id="IPR002328">
    <property type="entry name" value="ADH_Zn_CS"/>
</dbReference>
<dbReference type="EC" id="1.1.1.90" evidence="7"/>
<sequence>MTTCTAAVAHGPHQDFVLEELHVGEPQAGEVRVRVAGVGLCHTDLVFRDQIATYPFPAVFGHEGAGVVDAIGEGVTGFAVGDQVIVGFSSCGACPRCDEGLPSYCRSFVPLNYAGMRVTDGSKAYAKGDTAVASHFFGQSTFATYAITRARNLVKVEDSAAPLAMLGTLACGFQTGAGAIMRTFDCQAGSSLVVFGGGPVGLAAVMAATIRGCARIILVEPMENRRAIGRELGATDVIDPAAGDLAAAIRAVVPDGVDFAFDTTGNVSVIEAGMAALGSHGAIGLVGVPREAGASITVNISALMTPGHRIYGIIEGDSDQQGFIPELLAHHAAGRFPFDRLVRTFALSDINEAIAAQARGECIKVVLIP</sequence>
<dbReference type="OrthoDB" id="9770544at2"/>
<dbReference type="InterPro" id="IPR011032">
    <property type="entry name" value="GroES-like_sf"/>
</dbReference>
<dbReference type="RefSeq" id="WP_088366431.1">
    <property type="nucleotide sequence ID" value="NZ_NBBI01000002.1"/>
</dbReference>
<dbReference type="CDD" id="cd08278">
    <property type="entry name" value="benzyl_alcohol_DH"/>
    <property type="match status" value="1"/>
</dbReference>
<dbReference type="Pfam" id="PF08240">
    <property type="entry name" value="ADH_N"/>
    <property type="match status" value="1"/>
</dbReference>
<feature type="domain" description="Enoyl reductase (ER)" evidence="6">
    <location>
        <begin position="11"/>
        <end position="367"/>
    </location>
</feature>
<evidence type="ECO:0000259" key="6">
    <source>
        <dbReference type="SMART" id="SM00829"/>
    </source>
</evidence>
<dbReference type="AlphaFoldDB" id="A0A245ZMR9"/>
<evidence type="ECO:0000256" key="1">
    <source>
        <dbReference type="ARBA" id="ARBA00022723"/>
    </source>
</evidence>
<dbReference type="GO" id="GO:0008270">
    <property type="term" value="F:zinc ion binding"/>
    <property type="evidence" value="ECO:0007669"/>
    <property type="project" value="InterPro"/>
</dbReference>
<evidence type="ECO:0000256" key="4">
    <source>
        <dbReference type="ARBA" id="ARBA00023027"/>
    </source>
</evidence>
<reference evidence="7 8" key="1">
    <citation type="submission" date="2017-03" db="EMBL/GenBank/DDBJ databases">
        <title>Genome sequence of Sphingomonas dokdonensis DSM 21029.</title>
        <authorList>
            <person name="Poehlein A."/>
            <person name="Wuebbeler J.H."/>
            <person name="Steinbuechel A."/>
            <person name="Daniel R."/>
        </authorList>
    </citation>
    <scope>NUCLEOTIDE SEQUENCE [LARGE SCALE GENOMIC DNA]</scope>
    <source>
        <strain evidence="7 8">DSM 21029</strain>
    </source>
</reference>
<dbReference type="InterPro" id="IPR020843">
    <property type="entry name" value="ER"/>
</dbReference>
<keyword evidence="8" id="KW-1185">Reference proteome</keyword>
<evidence type="ECO:0000313" key="8">
    <source>
        <dbReference type="Proteomes" id="UP000197290"/>
    </source>
</evidence>
<comment type="caution">
    <text evidence="7">The sequence shown here is derived from an EMBL/GenBank/DDBJ whole genome shotgun (WGS) entry which is preliminary data.</text>
</comment>
<dbReference type="Gene3D" id="3.40.50.720">
    <property type="entry name" value="NAD(P)-binding Rossmann-like Domain"/>
    <property type="match status" value="1"/>
</dbReference>
<dbReference type="SMART" id="SM00829">
    <property type="entry name" value="PKS_ER"/>
    <property type="match status" value="1"/>
</dbReference>
<dbReference type="GO" id="GO:0051903">
    <property type="term" value="F:S-(hydroxymethyl)glutathione dehydrogenase [NAD(P)+] activity"/>
    <property type="evidence" value="ECO:0007669"/>
    <property type="project" value="TreeGrafter"/>
</dbReference>
<dbReference type="SUPFAM" id="SSF50129">
    <property type="entry name" value="GroES-like"/>
    <property type="match status" value="1"/>
</dbReference>